<feature type="region of interest" description="Disordered" evidence="1">
    <location>
        <begin position="85"/>
        <end position="139"/>
    </location>
</feature>
<comment type="caution">
    <text evidence="3">The sequence shown here is derived from an EMBL/GenBank/DDBJ whole genome shotgun (WGS) entry which is preliminary data.</text>
</comment>
<dbReference type="SUPFAM" id="SSF56219">
    <property type="entry name" value="DNase I-like"/>
    <property type="match status" value="1"/>
</dbReference>
<dbReference type="Gene3D" id="3.60.10.10">
    <property type="entry name" value="Endonuclease/exonuclease/phosphatase"/>
    <property type="match status" value="1"/>
</dbReference>
<dbReference type="InterPro" id="IPR036691">
    <property type="entry name" value="Endo/exonu/phosph_ase_sf"/>
</dbReference>
<proteinExistence type="predicted"/>
<reference evidence="4" key="1">
    <citation type="journal article" date="2019" name="Int. J. Syst. Evol. Microbiol.">
        <title>The Global Catalogue of Microorganisms (GCM) 10K type strain sequencing project: providing services to taxonomists for standard genome sequencing and annotation.</title>
        <authorList>
            <consortium name="The Broad Institute Genomics Platform"/>
            <consortium name="The Broad Institute Genome Sequencing Center for Infectious Disease"/>
            <person name="Wu L."/>
            <person name="Ma J."/>
        </authorList>
    </citation>
    <scope>NUCLEOTIDE SEQUENCE [LARGE SCALE GENOMIC DNA]</scope>
    <source>
        <strain evidence="4">JCM 18302</strain>
    </source>
</reference>
<gene>
    <name evidence="3" type="ORF">GCM10023320_24320</name>
</gene>
<evidence type="ECO:0000256" key="1">
    <source>
        <dbReference type="SAM" id="MobiDB-lite"/>
    </source>
</evidence>
<feature type="compositionally biased region" description="Basic residues" evidence="1">
    <location>
        <begin position="111"/>
        <end position="127"/>
    </location>
</feature>
<feature type="domain" description="Endonuclease/exonuclease/phosphatase" evidence="2">
    <location>
        <begin position="5"/>
        <end position="94"/>
    </location>
</feature>
<keyword evidence="4" id="KW-1185">Reference proteome</keyword>
<evidence type="ECO:0000313" key="4">
    <source>
        <dbReference type="Proteomes" id="UP001500804"/>
    </source>
</evidence>
<organism evidence="3 4">
    <name type="scientific">Pseudonocardia adelaidensis</name>
    <dbReference type="NCBI Taxonomy" id="648754"/>
    <lineage>
        <taxon>Bacteria</taxon>
        <taxon>Bacillati</taxon>
        <taxon>Actinomycetota</taxon>
        <taxon>Actinomycetes</taxon>
        <taxon>Pseudonocardiales</taxon>
        <taxon>Pseudonocardiaceae</taxon>
        <taxon>Pseudonocardia</taxon>
    </lineage>
</organism>
<sequence length="139" mass="14545">MVKVGTWNLENLFRPGPSGPSTDAAYTAKLEALAQAIGQLSPDVLAVQEVGDPDALKDLAALLDGYEHTATAAPDGRGIRVGFLPGRRSTRGGHAHIFGPPSGSGTGTRACARRARSPSSRLRRGPRTGRLNHVTSRPA</sequence>
<dbReference type="InterPro" id="IPR005135">
    <property type="entry name" value="Endo/exonuclease/phosphatase"/>
</dbReference>
<evidence type="ECO:0000313" key="3">
    <source>
        <dbReference type="EMBL" id="GAA5119101.1"/>
    </source>
</evidence>
<dbReference type="Pfam" id="PF03372">
    <property type="entry name" value="Exo_endo_phos"/>
    <property type="match status" value="1"/>
</dbReference>
<name>A0ABP9NGK2_9PSEU</name>
<dbReference type="EMBL" id="BAABJO010000007">
    <property type="protein sequence ID" value="GAA5119101.1"/>
    <property type="molecule type" value="Genomic_DNA"/>
</dbReference>
<accession>A0ABP9NGK2</accession>
<dbReference type="RefSeq" id="WP_345605065.1">
    <property type="nucleotide sequence ID" value="NZ_BAABJO010000007.1"/>
</dbReference>
<dbReference type="Proteomes" id="UP001500804">
    <property type="component" value="Unassembled WGS sequence"/>
</dbReference>
<protein>
    <recommendedName>
        <fullName evidence="2">Endonuclease/exonuclease/phosphatase domain-containing protein</fullName>
    </recommendedName>
</protein>
<evidence type="ECO:0000259" key="2">
    <source>
        <dbReference type="Pfam" id="PF03372"/>
    </source>
</evidence>